<evidence type="ECO:0000256" key="7">
    <source>
        <dbReference type="ARBA" id="ARBA00022603"/>
    </source>
</evidence>
<evidence type="ECO:0000259" key="15">
    <source>
        <dbReference type="Pfam" id="PF20260"/>
    </source>
</evidence>
<feature type="region of interest" description="Disordered" evidence="13">
    <location>
        <begin position="1"/>
        <end position="24"/>
    </location>
</feature>
<dbReference type="EMBL" id="POSP01000003">
    <property type="protein sequence ID" value="PND38613.1"/>
    <property type="molecule type" value="Genomic_DNA"/>
</dbReference>
<dbReference type="CDD" id="cd18084">
    <property type="entry name" value="RsmE-like"/>
    <property type="match status" value="1"/>
</dbReference>
<keyword evidence="7 12" id="KW-0489">Methyltransferase</keyword>
<dbReference type="SUPFAM" id="SSF75217">
    <property type="entry name" value="alpha/beta knot"/>
    <property type="match status" value="1"/>
</dbReference>
<evidence type="ECO:0000313" key="16">
    <source>
        <dbReference type="EMBL" id="PND38613.1"/>
    </source>
</evidence>
<feature type="domain" description="Ribosomal RNA small subunit methyltransferase E methyltransferase" evidence="14">
    <location>
        <begin position="77"/>
        <end position="244"/>
    </location>
</feature>
<feature type="domain" description="Ribosomal RNA small subunit methyltransferase E PUA-like" evidence="15">
    <location>
        <begin position="26"/>
        <end position="67"/>
    </location>
</feature>
<dbReference type="InterPro" id="IPR015947">
    <property type="entry name" value="PUA-like_sf"/>
</dbReference>
<dbReference type="SUPFAM" id="SSF88697">
    <property type="entry name" value="PUA domain-like"/>
    <property type="match status" value="1"/>
</dbReference>
<evidence type="ECO:0000256" key="13">
    <source>
        <dbReference type="SAM" id="MobiDB-lite"/>
    </source>
</evidence>
<organism evidence="16 17">
    <name type="scientific">Kinneretia aquatilis</name>
    <dbReference type="NCBI Taxonomy" id="2070761"/>
    <lineage>
        <taxon>Bacteria</taxon>
        <taxon>Pseudomonadati</taxon>
        <taxon>Pseudomonadota</taxon>
        <taxon>Betaproteobacteria</taxon>
        <taxon>Burkholderiales</taxon>
        <taxon>Sphaerotilaceae</taxon>
        <taxon>Roseateles</taxon>
    </lineage>
</organism>
<comment type="similarity">
    <text evidence="2 12">Belongs to the RNA methyltransferase RsmE family.</text>
</comment>
<evidence type="ECO:0000256" key="5">
    <source>
        <dbReference type="ARBA" id="ARBA00022490"/>
    </source>
</evidence>
<evidence type="ECO:0000256" key="3">
    <source>
        <dbReference type="ARBA" id="ARBA00012328"/>
    </source>
</evidence>
<keyword evidence="8 12" id="KW-0808">Transferase</keyword>
<dbReference type="RefSeq" id="WP_102768531.1">
    <property type="nucleotide sequence ID" value="NZ_POSP01000003.1"/>
</dbReference>
<dbReference type="GO" id="GO:0070475">
    <property type="term" value="P:rRNA base methylation"/>
    <property type="evidence" value="ECO:0007669"/>
    <property type="project" value="TreeGrafter"/>
</dbReference>
<dbReference type="Gene3D" id="2.40.240.20">
    <property type="entry name" value="Hypothetical PUA domain-like, domain 1"/>
    <property type="match status" value="1"/>
</dbReference>
<keyword evidence="5 12" id="KW-0963">Cytoplasm</keyword>
<dbReference type="InterPro" id="IPR046886">
    <property type="entry name" value="RsmE_MTase_dom"/>
</dbReference>
<evidence type="ECO:0000256" key="11">
    <source>
        <dbReference type="ARBA" id="ARBA00047944"/>
    </source>
</evidence>
<dbReference type="EC" id="2.1.1.193" evidence="3 12"/>
<comment type="catalytic activity">
    <reaction evidence="11 12">
        <text>uridine(1498) in 16S rRNA + S-adenosyl-L-methionine = N(3)-methyluridine(1498) in 16S rRNA + S-adenosyl-L-homocysteine + H(+)</text>
        <dbReference type="Rhea" id="RHEA:42920"/>
        <dbReference type="Rhea" id="RHEA-COMP:10283"/>
        <dbReference type="Rhea" id="RHEA-COMP:10284"/>
        <dbReference type="ChEBI" id="CHEBI:15378"/>
        <dbReference type="ChEBI" id="CHEBI:57856"/>
        <dbReference type="ChEBI" id="CHEBI:59789"/>
        <dbReference type="ChEBI" id="CHEBI:65315"/>
        <dbReference type="ChEBI" id="CHEBI:74502"/>
        <dbReference type="EC" id="2.1.1.193"/>
    </reaction>
</comment>
<dbReference type="GO" id="GO:0070042">
    <property type="term" value="F:rRNA (uridine-N3-)-methyltransferase activity"/>
    <property type="evidence" value="ECO:0007669"/>
    <property type="project" value="TreeGrafter"/>
</dbReference>
<dbReference type="Gene3D" id="3.40.1280.10">
    <property type="match status" value="1"/>
</dbReference>
<dbReference type="PANTHER" id="PTHR30027">
    <property type="entry name" value="RIBOSOMAL RNA SMALL SUBUNIT METHYLTRANSFERASE E"/>
    <property type="match status" value="1"/>
</dbReference>
<keyword evidence="6 12" id="KW-0698">rRNA processing</keyword>
<dbReference type="NCBIfam" id="TIGR00046">
    <property type="entry name" value="RsmE family RNA methyltransferase"/>
    <property type="match status" value="1"/>
</dbReference>
<evidence type="ECO:0000313" key="17">
    <source>
        <dbReference type="Proteomes" id="UP000235916"/>
    </source>
</evidence>
<keyword evidence="17" id="KW-1185">Reference proteome</keyword>
<evidence type="ECO:0000256" key="8">
    <source>
        <dbReference type="ARBA" id="ARBA00022679"/>
    </source>
</evidence>
<evidence type="ECO:0000259" key="14">
    <source>
        <dbReference type="Pfam" id="PF04452"/>
    </source>
</evidence>
<dbReference type="PANTHER" id="PTHR30027:SF3">
    <property type="entry name" value="16S RRNA (URACIL(1498)-N(3))-METHYLTRANSFERASE"/>
    <property type="match status" value="1"/>
</dbReference>
<feature type="compositionally biased region" description="Low complexity" evidence="13">
    <location>
        <begin position="14"/>
        <end position="24"/>
    </location>
</feature>
<name>A0A2N8KYS5_9BURK</name>
<keyword evidence="9 12" id="KW-0949">S-adenosyl-L-methionine</keyword>
<dbReference type="InterPro" id="IPR046887">
    <property type="entry name" value="RsmE_PUA-like"/>
</dbReference>
<dbReference type="Proteomes" id="UP000235916">
    <property type="component" value="Unassembled WGS sequence"/>
</dbReference>
<dbReference type="Pfam" id="PF20260">
    <property type="entry name" value="PUA_4"/>
    <property type="match status" value="1"/>
</dbReference>
<comment type="caution">
    <text evidence="16">The sequence shown here is derived from an EMBL/GenBank/DDBJ whole genome shotgun (WGS) entry which is preliminary data.</text>
</comment>
<comment type="subcellular location">
    <subcellularLocation>
        <location evidence="1 12">Cytoplasm</location>
    </subcellularLocation>
</comment>
<protein>
    <recommendedName>
        <fullName evidence="4 12">Ribosomal RNA small subunit methyltransferase E</fullName>
        <ecNumber evidence="3 12">2.1.1.193</ecNumber>
    </recommendedName>
</protein>
<sequence>MPPRFFVDQPLGTSSSEPSELSLPPSAARHVQVLRLQPGSPLTLFDGSGAEWQAEVLAMGRSEVRVHLQARQLVQRELRQHITLALAMPANDRMDGVVEKATELGGSAIQPLMSERSVLRLSGERAEKKQAHWRGVAIAAAEQCGRTRIPEIGAVQSLASWLAQLGPQPATQRRWLLSPTAAQPLQALAAAQAEASHTLVLSGPEGGLSPAEEEAARAQGFVAVQLGPRILRADTAPLAVLGWLALSEAGCHAPHG</sequence>
<evidence type="ECO:0000256" key="10">
    <source>
        <dbReference type="ARBA" id="ARBA00025699"/>
    </source>
</evidence>
<dbReference type="GO" id="GO:0005737">
    <property type="term" value="C:cytoplasm"/>
    <property type="evidence" value="ECO:0007669"/>
    <property type="project" value="UniProtKB-SubCell"/>
</dbReference>
<evidence type="ECO:0000256" key="12">
    <source>
        <dbReference type="PIRNR" id="PIRNR015601"/>
    </source>
</evidence>
<dbReference type="OrthoDB" id="9815641at2"/>
<evidence type="ECO:0000256" key="2">
    <source>
        <dbReference type="ARBA" id="ARBA00005528"/>
    </source>
</evidence>
<dbReference type="AlphaFoldDB" id="A0A2N8KYS5"/>
<evidence type="ECO:0000256" key="1">
    <source>
        <dbReference type="ARBA" id="ARBA00004496"/>
    </source>
</evidence>
<dbReference type="PIRSF" id="PIRSF015601">
    <property type="entry name" value="MTase_slr0722"/>
    <property type="match status" value="1"/>
</dbReference>
<dbReference type="InterPro" id="IPR006700">
    <property type="entry name" value="RsmE"/>
</dbReference>
<gene>
    <name evidence="16" type="ORF">C1O66_14490</name>
</gene>
<reference evidence="16 17" key="1">
    <citation type="submission" date="2018-01" db="EMBL/GenBank/DDBJ databases">
        <title>Draft genome sequence of Paucibacter aquatile CR182 isolated from freshwater of the Nakdong River.</title>
        <authorList>
            <person name="Choi A."/>
            <person name="Chung E.J."/>
        </authorList>
    </citation>
    <scope>NUCLEOTIDE SEQUENCE [LARGE SCALE GENOMIC DNA]</scope>
    <source>
        <strain evidence="16 17">CR182</strain>
    </source>
</reference>
<evidence type="ECO:0000256" key="9">
    <source>
        <dbReference type="ARBA" id="ARBA00022691"/>
    </source>
</evidence>
<proteinExistence type="inferred from homology"/>
<dbReference type="Pfam" id="PF04452">
    <property type="entry name" value="Methyltrans_RNA"/>
    <property type="match status" value="1"/>
</dbReference>
<comment type="function">
    <text evidence="10 12">Specifically methylates the N3 position of the uracil ring of uridine 1498 (m3U1498) in 16S rRNA. Acts on the fully assembled 30S ribosomal subunit.</text>
</comment>
<evidence type="ECO:0000256" key="6">
    <source>
        <dbReference type="ARBA" id="ARBA00022552"/>
    </source>
</evidence>
<dbReference type="NCBIfam" id="NF008692">
    <property type="entry name" value="PRK11713.1-5"/>
    <property type="match status" value="1"/>
</dbReference>
<evidence type="ECO:0000256" key="4">
    <source>
        <dbReference type="ARBA" id="ARBA00013673"/>
    </source>
</evidence>
<dbReference type="InterPro" id="IPR029026">
    <property type="entry name" value="tRNA_m1G_MTases_N"/>
</dbReference>
<dbReference type="InterPro" id="IPR029028">
    <property type="entry name" value="Alpha/beta_knot_MTases"/>
</dbReference>
<accession>A0A2N8KYS5</accession>